<gene>
    <name evidence="2" type="ORF">BpHYR1_032835</name>
</gene>
<reference evidence="2 3" key="1">
    <citation type="journal article" date="2018" name="Sci. Rep.">
        <title>Genomic signatures of local adaptation to the degree of environmental predictability in rotifers.</title>
        <authorList>
            <person name="Franch-Gras L."/>
            <person name="Hahn C."/>
            <person name="Garcia-Roger E.M."/>
            <person name="Carmona M.J."/>
            <person name="Serra M."/>
            <person name="Gomez A."/>
        </authorList>
    </citation>
    <scope>NUCLEOTIDE SEQUENCE [LARGE SCALE GENOMIC DNA]</scope>
    <source>
        <strain evidence="2">HYR1</strain>
    </source>
</reference>
<accession>A0A3M7QN76</accession>
<dbReference type="AlphaFoldDB" id="A0A3M7QN76"/>
<sequence>MIVAVAVAVVVEFVEFVEFVECIICSSLLSRGRSLTLVLFVFGDTFHLVSVQFWLFAQIVFVAVLVAFGAGDCVIVVVGGGKRVLFERNLEPGQAGVLGAVGCGGAVRLVTALARLMLTALFFDGLGPAALPLFAALATHRLVGRVGQLVVRLFVHFHPFH</sequence>
<evidence type="ECO:0000256" key="1">
    <source>
        <dbReference type="SAM" id="Phobius"/>
    </source>
</evidence>
<organism evidence="2 3">
    <name type="scientific">Brachionus plicatilis</name>
    <name type="common">Marine rotifer</name>
    <name type="synonym">Brachionus muelleri</name>
    <dbReference type="NCBI Taxonomy" id="10195"/>
    <lineage>
        <taxon>Eukaryota</taxon>
        <taxon>Metazoa</taxon>
        <taxon>Spiralia</taxon>
        <taxon>Gnathifera</taxon>
        <taxon>Rotifera</taxon>
        <taxon>Eurotatoria</taxon>
        <taxon>Monogononta</taxon>
        <taxon>Pseudotrocha</taxon>
        <taxon>Ploima</taxon>
        <taxon>Brachionidae</taxon>
        <taxon>Brachionus</taxon>
    </lineage>
</organism>
<dbReference type="EMBL" id="REGN01005627">
    <property type="protein sequence ID" value="RNA12729.1"/>
    <property type="molecule type" value="Genomic_DNA"/>
</dbReference>
<keyword evidence="1" id="KW-0472">Membrane</keyword>
<proteinExistence type="predicted"/>
<comment type="caution">
    <text evidence="2">The sequence shown here is derived from an EMBL/GenBank/DDBJ whole genome shotgun (WGS) entry which is preliminary data.</text>
</comment>
<keyword evidence="1" id="KW-0812">Transmembrane</keyword>
<keyword evidence="1" id="KW-1133">Transmembrane helix</keyword>
<evidence type="ECO:0000313" key="2">
    <source>
        <dbReference type="EMBL" id="RNA12729.1"/>
    </source>
</evidence>
<feature type="transmembrane region" description="Helical" evidence="1">
    <location>
        <begin position="61"/>
        <end position="81"/>
    </location>
</feature>
<protein>
    <submittedName>
        <fullName evidence="2">Uncharacterized protein</fullName>
    </submittedName>
</protein>
<evidence type="ECO:0000313" key="3">
    <source>
        <dbReference type="Proteomes" id="UP000276133"/>
    </source>
</evidence>
<dbReference type="Proteomes" id="UP000276133">
    <property type="component" value="Unassembled WGS sequence"/>
</dbReference>
<keyword evidence="3" id="KW-1185">Reference proteome</keyword>
<feature type="transmembrane region" description="Helical" evidence="1">
    <location>
        <begin position="116"/>
        <end position="138"/>
    </location>
</feature>
<name>A0A3M7QN76_BRAPC</name>